<dbReference type="SUPFAM" id="SSF54695">
    <property type="entry name" value="POZ domain"/>
    <property type="match status" value="1"/>
</dbReference>
<dbReference type="EMBL" id="NCKU01004654">
    <property type="protein sequence ID" value="RWS05648.1"/>
    <property type="molecule type" value="Genomic_DNA"/>
</dbReference>
<dbReference type="InterPro" id="IPR017096">
    <property type="entry name" value="BTB-kelch_protein"/>
</dbReference>
<evidence type="ECO:0000256" key="1">
    <source>
        <dbReference type="ARBA" id="ARBA00004906"/>
    </source>
</evidence>
<dbReference type="SMART" id="SM00225">
    <property type="entry name" value="BTB"/>
    <property type="match status" value="1"/>
</dbReference>
<dbReference type="Gene3D" id="3.30.710.10">
    <property type="entry name" value="Potassium Channel Kv1.1, Chain A"/>
    <property type="match status" value="1"/>
</dbReference>
<dbReference type="EMBL" id="NCKU01003308">
    <property type="protein sequence ID" value="RWS07777.1"/>
    <property type="molecule type" value="Genomic_DNA"/>
</dbReference>
<dbReference type="InterPro" id="IPR011705">
    <property type="entry name" value="BACK"/>
</dbReference>
<dbReference type="InterPro" id="IPR006652">
    <property type="entry name" value="Kelch_1"/>
</dbReference>
<dbReference type="GO" id="GO:0016567">
    <property type="term" value="P:protein ubiquitination"/>
    <property type="evidence" value="ECO:0007669"/>
    <property type="project" value="UniProtKB-UniPathway"/>
</dbReference>
<protein>
    <recommendedName>
        <fullName evidence="2">Kelch-like protein diablo</fullName>
    </recommendedName>
</protein>
<evidence type="ECO:0000256" key="5">
    <source>
        <dbReference type="ARBA" id="ARBA00022786"/>
    </source>
</evidence>
<dbReference type="Gene3D" id="2.120.10.80">
    <property type="entry name" value="Kelch-type beta propeller"/>
    <property type="match status" value="2"/>
</dbReference>
<name>A0A3S4R144_9ACAR</name>
<dbReference type="Pfam" id="PF01344">
    <property type="entry name" value="Kelch_1"/>
    <property type="match status" value="2"/>
</dbReference>
<evidence type="ECO:0000256" key="7">
    <source>
        <dbReference type="ARBA" id="ARBA00043912"/>
    </source>
</evidence>
<keyword evidence="3" id="KW-0880">Kelch repeat</keyword>
<dbReference type="STRING" id="1965070.A0A3S4R144"/>
<dbReference type="PROSITE" id="PS50097">
    <property type="entry name" value="BTB"/>
    <property type="match status" value="1"/>
</dbReference>
<sequence length="579" mass="64542">MENDENCGDCSQLSDDCYHFTQEDIGNVCFPIFDELRKGEKLIDIQLKVGEKQLSAHRVVLASTIPYFHAMFTHDMVESGKPVIEIQDSIEGAAFEALIDFSYTGHLRITSYNVQSLMVAASFLQLQRVCEACCEFLKSRLHVSNVLGVQAFADTLGCVSLVESAKKFVQKQFVEVAKSEEFLALSVNEVIDIISKDELNVTVEEKVFEAVMAWVKRDECSRKEFLPKLLTHVRLPLLTPEYLTDYVATEHLVRNSHSCRDLVDEAKDYHLMPERRHLLQSFRTRPRCCSDFSGLMYAVGGLTKNGDSLSTVEVFNPQSSAWKLAEAMTMLRSRVGVAVMNNKLYAIGGYDGLERLSTVEVFDPKVKKWSKVAPMNCKRSAVGAATLCNKLYVCGGYDGISSLNTVECYDQERDEWKMVASMSKHRSAAGVVAFQGNIYALGGHDGLSIFDSVEKFDPQTRRWTPMPSMQTKRCRLGVSALNNKIYVCGGYDGSTFLQTAEVFDPQSNEWNFIAPMNVMRSRVALVANCGKLYAIGGYDGVSNLSSVEMYNPDSNEWSFVAPMCAHEGGVGVGVIPFLD</sequence>
<keyword evidence="12" id="KW-1185">Reference proteome</keyword>
<dbReference type="SUPFAM" id="SSF50965">
    <property type="entry name" value="Galactose oxidase, central domain"/>
    <property type="match status" value="2"/>
</dbReference>
<evidence type="ECO:0000256" key="3">
    <source>
        <dbReference type="ARBA" id="ARBA00022441"/>
    </source>
</evidence>
<dbReference type="EMBL" id="NCKU01002166">
    <property type="protein sequence ID" value="RWS10251.1"/>
    <property type="molecule type" value="Genomic_DNA"/>
</dbReference>
<dbReference type="GO" id="GO:0003779">
    <property type="term" value="F:actin binding"/>
    <property type="evidence" value="ECO:0007669"/>
    <property type="project" value="UniProtKB-KW"/>
</dbReference>
<dbReference type="SMART" id="SM00875">
    <property type="entry name" value="BACK"/>
    <property type="match status" value="1"/>
</dbReference>
<evidence type="ECO:0000313" key="11">
    <source>
        <dbReference type="EMBL" id="RWS10251.1"/>
    </source>
</evidence>
<comment type="caution">
    <text evidence="11">The sequence shown here is derived from an EMBL/GenBank/DDBJ whole genome shotgun (WGS) entry which is preliminary data.</text>
</comment>
<reference evidence="11 12" key="1">
    <citation type="journal article" date="2018" name="Gigascience">
        <title>Genomes of trombidid mites reveal novel predicted allergens and laterally-transferred genes associated with secondary metabolism.</title>
        <authorList>
            <person name="Dong X."/>
            <person name="Chaisiri K."/>
            <person name="Xia D."/>
            <person name="Armstrong S.D."/>
            <person name="Fang Y."/>
            <person name="Donnelly M.J."/>
            <person name="Kadowaki T."/>
            <person name="McGarry J.W."/>
            <person name="Darby A.C."/>
            <person name="Makepeace B.L."/>
        </authorList>
    </citation>
    <scope>NUCLEOTIDE SEQUENCE [LARGE SCALE GENOMIC DNA]</scope>
    <source>
        <strain evidence="11">UoL-WK</strain>
    </source>
</reference>
<evidence type="ECO:0000256" key="2">
    <source>
        <dbReference type="ARBA" id="ARBA00013699"/>
    </source>
</evidence>
<dbReference type="InterPro" id="IPR000210">
    <property type="entry name" value="BTB/POZ_dom"/>
</dbReference>
<dbReference type="FunFam" id="1.25.40.420:FF:000001">
    <property type="entry name" value="Kelch-like family member 12"/>
    <property type="match status" value="1"/>
</dbReference>
<keyword evidence="5" id="KW-0833">Ubl conjugation pathway</keyword>
<comment type="pathway">
    <text evidence="1">Protein modification; protein ubiquitination.</text>
</comment>
<accession>A0A3S4R144</accession>
<evidence type="ECO:0000259" key="8">
    <source>
        <dbReference type="PROSITE" id="PS50097"/>
    </source>
</evidence>
<dbReference type="PRINTS" id="PR00501">
    <property type="entry name" value="KELCHREPEAT"/>
</dbReference>
<dbReference type="PIRSF" id="PIRSF037037">
    <property type="entry name" value="Kelch-like_protein_gigaxonin"/>
    <property type="match status" value="1"/>
</dbReference>
<evidence type="ECO:0000313" key="9">
    <source>
        <dbReference type="EMBL" id="RWS05648.1"/>
    </source>
</evidence>
<dbReference type="SMART" id="SM00612">
    <property type="entry name" value="Kelch"/>
    <property type="match status" value="6"/>
</dbReference>
<proteinExistence type="predicted"/>
<dbReference type="InterPro" id="IPR011043">
    <property type="entry name" value="Gal_Oxase/kelch_b-propeller"/>
</dbReference>
<feature type="domain" description="BTB" evidence="8">
    <location>
        <begin position="43"/>
        <end position="111"/>
    </location>
</feature>
<dbReference type="Proteomes" id="UP000285301">
    <property type="component" value="Unassembled WGS sequence"/>
</dbReference>
<dbReference type="PANTHER" id="PTHR24412">
    <property type="entry name" value="KELCH PROTEIN"/>
    <property type="match status" value="1"/>
</dbReference>
<evidence type="ECO:0000256" key="6">
    <source>
        <dbReference type="ARBA" id="ARBA00023203"/>
    </source>
</evidence>
<keyword evidence="6" id="KW-0009">Actin-binding</keyword>
<evidence type="ECO:0000256" key="4">
    <source>
        <dbReference type="ARBA" id="ARBA00022737"/>
    </source>
</evidence>
<gene>
    <name evidence="10" type="ORF">B4U79_00438</name>
    <name evidence="11" type="ORF">B4U79_01449</name>
    <name evidence="9" type="ORF">B4U79_01577</name>
</gene>
<dbReference type="InterPro" id="IPR015915">
    <property type="entry name" value="Kelch-typ_b-propeller"/>
</dbReference>
<dbReference type="Pfam" id="PF07707">
    <property type="entry name" value="BACK"/>
    <property type="match status" value="1"/>
</dbReference>
<evidence type="ECO:0000313" key="12">
    <source>
        <dbReference type="Proteomes" id="UP000285301"/>
    </source>
</evidence>
<evidence type="ECO:0000313" key="10">
    <source>
        <dbReference type="EMBL" id="RWS07777.1"/>
    </source>
</evidence>
<reference evidence="11" key="2">
    <citation type="submission" date="2018-11" db="EMBL/GenBank/DDBJ databases">
        <title>Trombidioid mite genomics.</title>
        <authorList>
            <person name="Dong X."/>
        </authorList>
    </citation>
    <scope>NUCLEOTIDE SEQUENCE</scope>
    <source>
        <strain evidence="11">UoL-WK</strain>
    </source>
</reference>
<keyword evidence="4" id="KW-0677">Repeat</keyword>
<dbReference type="OrthoDB" id="45365at2759"/>
<organism evidence="11 12">
    <name type="scientific">Dinothrombium tinctorium</name>
    <dbReference type="NCBI Taxonomy" id="1965070"/>
    <lineage>
        <taxon>Eukaryota</taxon>
        <taxon>Metazoa</taxon>
        <taxon>Ecdysozoa</taxon>
        <taxon>Arthropoda</taxon>
        <taxon>Chelicerata</taxon>
        <taxon>Arachnida</taxon>
        <taxon>Acari</taxon>
        <taxon>Acariformes</taxon>
        <taxon>Trombidiformes</taxon>
        <taxon>Prostigmata</taxon>
        <taxon>Anystina</taxon>
        <taxon>Parasitengona</taxon>
        <taxon>Trombidioidea</taxon>
        <taxon>Trombidiidae</taxon>
        <taxon>Dinothrombium</taxon>
    </lineage>
</organism>
<dbReference type="UniPathway" id="UPA00143"/>
<dbReference type="PANTHER" id="PTHR24412:SF497">
    <property type="entry name" value="KELCH-LIKE PROTEIN 18"/>
    <property type="match status" value="1"/>
</dbReference>
<dbReference type="Pfam" id="PF24681">
    <property type="entry name" value="Kelch_KLHDC2_KLHL20_DRC7"/>
    <property type="match status" value="1"/>
</dbReference>
<dbReference type="InterPro" id="IPR011333">
    <property type="entry name" value="SKP1/BTB/POZ_sf"/>
</dbReference>
<dbReference type="Pfam" id="PF00651">
    <property type="entry name" value="BTB"/>
    <property type="match status" value="1"/>
</dbReference>
<dbReference type="AlphaFoldDB" id="A0A3S4R144"/>
<dbReference type="Gene3D" id="1.25.40.420">
    <property type="match status" value="1"/>
</dbReference>
<comment type="function">
    <text evidence="7">Probable substrate-specific adapter of an E3 ubiquitin-protein ligase complex which mediates the ubiquitination and subsequent proteasomal degradation of target proteins. May have a role in synapse differentiation and growth.</text>
</comment>